<dbReference type="SUPFAM" id="SSF56300">
    <property type="entry name" value="Metallo-dependent phosphatases"/>
    <property type="match status" value="1"/>
</dbReference>
<dbReference type="Pfam" id="PF00149">
    <property type="entry name" value="Metallophos"/>
    <property type="match status" value="1"/>
</dbReference>
<evidence type="ECO:0000256" key="5">
    <source>
        <dbReference type="ARBA" id="ARBA00023211"/>
    </source>
</evidence>
<keyword evidence="8" id="KW-1185">Reference proteome</keyword>
<dbReference type="GO" id="GO:0008758">
    <property type="term" value="F:UDP-2,3-diacylglucosamine hydrolase activity"/>
    <property type="evidence" value="ECO:0007669"/>
    <property type="project" value="TreeGrafter"/>
</dbReference>
<keyword evidence="2" id="KW-0997">Cell inner membrane</keyword>
<evidence type="ECO:0000256" key="1">
    <source>
        <dbReference type="ARBA" id="ARBA00022475"/>
    </source>
</evidence>
<evidence type="ECO:0000256" key="2">
    <source>
        <dbReference type="ARBA" id="ARBA00022519"/>
    </source>
</evidence>
<name>A0A1H7HPT1_9FLAO</name>
<dbReference type="GO" id="GO:0009245">
    <property type="term" value="P:lipid A biosynthetic process"/>
    <property type="evidence" value="ECO:0007669"/>
    <property type="project" value="TreeGrafter"/>
</dbReference>
<proteinExistence type="predicted"/>
<organism evidence="7 8">
    <name type="scientific">Maribacter orientalis</name>
    <dbReference type="NCBI Taxonomy" id="228957"/>
    <lineage>
        <taxon>Bacteria</taxon>
        <taxon>Pseudomonadati</taxon>
        <taxon>Bacteroidota</taxon>
        <taxon>Flavobacteriia</taxon>
        <taxon>Flavobacteriales</taxon>
        <taxon>Flavobacteriaceae</taxon>
        <taxon>Maribacter</taxon>
    </lineage>
</organism>
<evidence type="ECO:0000256" key="3">
    <source>
        <dbReference type="ARBA" id="ARBA00022723"/>
    </source>
</evidence>
<evidence type="ECO:0000313" key="8">
    <source>
        <dbReference type="Proteomes" id="UP000198990"/>
    </source>
</evidence>
<accession>A0A1H7HPT1</accession>
<keyword evidence="1" id="KW-1003">Cell membrane</keyword>
<dbReference type="PANTHER" id="PTHR34990">
    <property type="entry name" value="UDP-2,3-DIACYLGLUCOSAMINE HYDROLASE-RELATED"/>
    <property type="match status" value="1"/>
</dbReference>
<sequence>MLTYIIAGQHTNRFNFVFKITSLKKRRLEIAVLSDVHLGSYACHAEELLTYLSSIDPKILILNGDLFDAKKMRNNYFPPSHLKVIKKIFTIASKGTVIHFITGNRDEPFRKIDGIYMGAIKVSNRLTLKLNGKNTLFFHGDIFDFSFRHSHWILNFGGFGFDVLLKLSKLKTKTLRLFGKKNKPFENPELEFGERDPVQIARFEHNVAKMAIEQHYDHVVCGHSHSPNKQVIATRKGECLYLNSGDWVEHMTALEYSFKRWKLYRYENDKLASFYMDEELKSMDMNELIATITQNKASKVQDKKKRDGLDKN</sequence>
<keyword evidence="4" id="KW-0472">Membrane</keyword>
<evidence type="ECO:0000256" key="4">
    <source>
        <dbReference type="ARBA" id="ARBA00023136"/>
    </source>
</evidence>
<dbReference type="GO" id="GO:0016020">
    <property type="term" value="C:membrane"/>
    <property type="evidence" value="ECO:0007669"/>
    <property type="project" value="GOC"/>
</dbReference>
<protein>
    <submittedName>
        <fullName evidence="7">UDP-2,3-diacylglucosamine pyrophosphatase LpxH</fullName>
    </submittedName>
</protein>
<evidence type="ECO:0000313" key="7">
    <source>
        <dbReference type="EMBL" id="SEK51667.1"/>
    </source>
</evidence>
<dbReference type="AlphaFoldDB" id="A0A1H7HPT1"/>
<feature type="domain" description="Calcineurin-like phosphoesterase" evidence="6">
    <location>
        <begin position="30"/>
        <end position="227"/>
    </location>
</feature>
<dbReference type="STRING" id="228957.SAMN04488008_101624"/>
<dbReference type="InterPro" id="IPR004843">
    <property type="entry name" value="Calcineurin-like_PHP"/>
</dbReference>
<dbReference type="InterPro" id="IPR029052">
    <property type="entry name" value="Metallo-depent_PP-like"/>
</dbReference>
<dbReference type="CDD" id="cd07398">
    <property type="entry name" value="MPP_YbbF-LpxH"/>
    <property type="match status" value="1"/>
</dbReference>
<dbReference type="GO" id="GO:0046872">
    <property type="term" value="F:metal ion binding"/>
    <property type="evidence" value="ECO:0007669"/>
    <property type="project" value="UniProtKB-KW"/>
</dbReference>
<gene>
    <name evidence="7" type="ORF">SAMN04488008_101624</name>
</gene>
<dbReference type="InterPro" id="IPR043461">
    <property type="entry name" value="LpxH-like"/>
</dbReference>
<keyword evidence="5" id="KW-0464">Manganese</keyword>
<evidence type="ECO:0000259" key="6">
    <source>
        <dbReference type="Pfam" id="PF00149"/>
    </source>
</evidence>
<dbReference type="Proteomes" id="UP000198990">
    <property type="component" value="Unassembled WGS sequence"/>
</dbReference>
<dbReference type="PANTHER" id="PTHR34990:SF2">
    <property type="entry name" value="BLL8164 PROTEIN"/>
    <property type="match status" value="1"/>
</dbReference>
<dbReference type="EMBL" id="FNZN01000001">
    <property type="protein sequence ID" value="SEK51667.1"/>
    <property type="molecule type" value="Genomic_DNA"/>
</dbReference>
<dbReference type="Gene3D" id="3.60.21.10">
    <property type="match status" value="1"/>
</dbReference>
<reference evidence="8" key="1">
    <citation type="submission" date="2016-10" db="EMBL/GenBank/DDBJ databases">
        <authorList>
            <person name="Varghese N."/>
            <person name="Submissions S."/>
        </authorList>
    </citation>
    <scope>NUCLEOTIDE SEQUENCE [LARGE SCALE GENOMIC DNA]</scope>
    <source>
        <strain evidence="8">DSM 16471</strain>
    </source>
</reference>
<keyword evidence="3" id="KW-0479">Metal-binding</keyword>